<comment type="catalytic activity">
    <reaction evidence="1 9">
        <text>1-(2-carboxyphenylamino)-1-deoxy-D-ribulose 5-phosphate + H(+) = (1S,2R)-1-C-(indol-3-yl)glycerol 3-phosphate + CO2 + H2O</text>
        <dbReference type="Rhea" id="RHEA:23476"/>
        <dbReference type="ChEBI" id="CHEBI:15377"/>
        <dbReference type="ChEBI" id="CHEBI:15378"/>
        <dbReference type="ChEBI" id="CHEBI:16526"/>
        <dbReference type="ChEBI" id="CHEBI:58613"/>
        <dbReference type="ChEBI" id="CHEBI:58866"/>
        <dbReference type="EC" id="4.1.1.48"/>
    </reaction>
</comment>
<gene>
    <name evidence="9" type="primary">trpC</name>
    <name evidence="11" type="ORF">Cha6605_1484</name>
</gene>
<dbReference type="HOGENOM" id="CLU_034247_2_0_3"/>
<dbReference type="SUPFAM" id="SSF51366">
    <property type="entry name" value="Ribulose-phoshate binding barrel"/>
    <property type="match status" value="1"/>
</dbReference>
<dbReference type="FunFam" id="3.20.20.70:FF:000024">
    <property type="entry name" value="Indole-3-glycerol phosphate synthase"/>
    <property type="match status" value="1"/>
</dbReference>
<dbReference type="Pfam" id="PF00218">
    <property type="entry name" value="IGPS"/>
    <property type="match status" value="1"/>
</dbReference>
<dbReference type="PROSITE" id="PS00614">
    <property type="entry name" value="IGPS"/>
    <property type="match status" value="1"/>
</dbReference>
<dbReference type="GO" id="GO:0004425">
    <property type="term" value="F:indole-3-glycerol-phosphate synthase activity"/>
    <property type="evidence" value="ECO:0007669"/>
    <property type="project" value="UniProtKB-UniRule"/>
</dbReference>
<evidence type="ECO:0000256" key="3">
    <source>
        <dbReference type="ARBA" id="ARBA00008737"/>
    </source>
</evidence>
<dbReference type="eggNOG" id="COG0134">
    <property type="taxonomic scope" value="Bacteria"/>
</dbReference>
<dbReference type="CDD" id="cd00331">
    <property type="entry name" value="IGPS"/>
    <property type="match status" value="1"/>
</dbReference>
<keyword evidence="12" id="KW-1185">Reference proteome</keyword>
<dbReference type="PATRIC" id="fig|1173020.3.peg.1712"/>
<keyword evidence="4 9" id="KW-0028">Amino-acid biosynthesis</keyword>
<keyword evidence="7 9" id="KW-0057">Aromatic amino acid biosynthesis</keyword>
<evidence type="ECO:0000256" key="7">
    <source>
        <dbReference type="ARBA" id="ARBA00023141"/>
    </source>
</evidence>
<evidence type="ECO:0000256" key="1">
    <source>
        <dbReference type="ARBA" id="ARBA00001633"/>
    </source>
</evidence>
<dbReference type="HAMAP" id="MF_00134_B">
    <property type="entry name" value="IGPS_B"/>
    <property type="match status" value="1"/>
</dbReference>
<dbReference type="NCBIfam" id="NF001377">
    <property type="entry name" value="PRK00278.2-4"/>
    <property type="match status" value="1"/>
</dbReference>
<dbReference type="UniPathway" id="UPA00035">
    <property type="reaction ID" value="UER00043"/>
</dbReference>
<evidence type="ECO:0000313" key="12">
    <source>
        <dbReference type="Proteomes" id="UP000010366"/>
    </source>
</evidence>
<evidence type="ECO:0000256" key="9">
    <source>
        <dbReference type="HAMAP-Rule" id="MF_00134"/>
    </source>
</evidence>
<dbReference type="Proteomes" id="UP000010366">
    <property type="component" value="Chromosome"/>
</dbReference>
<dbReference type="InterPro" id="IPR045186">
    <property type="entry name" value="Indole-3-glycerol_P_synth"/>
</dbReference>
<evidence type="ECO:0000259" key="10">
    <source>
        <dbReference type="Pfam" id="PF00218"/>
    </source>
</evidence>
<evidence type="ECO:0000256" key="2">
    <source>
        <dbReference type="ARBA" id="ARBA00004696"/>
    </source>
</evidence>
<dbReference type="AlphaFoldDB" id="K9UEL7"/>
<dbReference type="InterPro" id="IPR011060">
    <property type="entry name" value="RibuloseP-bd_barrel"/>
</dbReference>
<feature type="domain" description="Indole-3-glycerol phosphate synthase" evidence="10">
    <location>
        <begin position="12"/>
        <end position="269"/>
    </location>
</feature>
<dbReference type="Gene3D" id="3.20.20.70">
    <property type="entry name" value="Aldolase class I"/>
    <property type="match status" value="1"/>
</dbReference>
<accession>K9UEL7</accession>
<dbReference type="STRING" id="1173020.Cha6605_1484"/>
<dbReference type="InterPro" id="IPR013798">
    <property type="entry name" value="Indole-3-glycerol_P_synth_dom"/>
</dbReference>
<dbReference type="PANTHER" id="PTHR22854">
    <property type="entry name" value="TRYPTOPHAN BIOSYNTHESIS PROTEIN"/>
    <property type="match status" value="1"/>
</dbReference>
<dbReference type="EC" id="4.1.1.48" evidence="9"/>
<comment type="similarity">
    <text evidence="3 9">Belongs to the TrpC family.</text>
</comment>
<keyword evidence="6 9" id="KW-0822">Tryptophan biosynthesis</keyword>
<name>K9UEL7_CHAP6</name>
<dbReference type="NCBIfam" id="NF001372">
    <property type="entry name" value="PRK00278.1-4"/>
    <property type="match status" value="1"/>
</dbReference>
<reference evidence="11 12" key="1">
    <citation type="submission" date="2012-05" db="EMBL/GenBank/DDBJ databases">
        <title>Finished chromosome of genome of Chamaesiphon sp. PCC 6605.</title>
        <authorList>
            <consortium name="US DOE Joint Genome Institute"/>
            <person name="Gugger M."/>
            <person name="Coursin T."/>
            <person name="Rippka R."/>
            <person name="Tandeau De Marsac N."/>
            <person name="Huntemann M."/>
            <person name="Wei C.-L."/>
            <person name="Han J."/>
            <person name="Detter J.C."/>
            <person name="Han C."/>
            <person name="Tapia R."/>
            <person name="Chen A."/>
            <person name="Kyrpides N."/>
            <person name="Mavromatis K."/>
            <person name="Markowitz V."/>
            <person name="Szeto E."/>
            <person name="Ivanova N."/>
            <person name="Pagani I."/>
            <person name="Pati A."/>
            <person name="Goodwin L."/>
            <person name="Nordberg H.P."/>
            <person name="Cantor M.N."/>
            <person name="Hua S.X."/>
            <person name="Woyke T."/>
            <person name="Kerfeld C.A."/>
        </authorList>
    </citation>
    <scope>NUCLEOTIDE SEQUENCE [LARGE SCALE GENOMIC DNA]</scope>
    <source>
        <strain evidence="12">ATCC 27169 / PCC 6605</strain>
    </source>
</reference>
<keyword evidence="5 9" id="KW-0210">Decarboxylase</keyword>
<dbReference type="OrthoDB" id="9804217at2"/>
<dbReference type="PANTHER" id="PTHR22854:SF2">
    <property type="entry name" value="INDOLE-3-GLYCEROL-PHOSPHATE SYNTHASE"/>
    <property type="match status" value="1"/>
</dbReference>
<protein>
    <recommendedName>
        <fullName evidence="9">Indole-3-glycerol phosphate synthase</fullName>
        <shortName evidence="9">IGPS</shortName>
        <ecNumber evidence="9">4.1.1.48</ecNumber>
    </recommendedName>
</protein>
<dbReference type="GO" id="GO:0004640">
    <property type="term" value="F:phosphoribosylanthranilate isomerase activity"/>
    <property type="evidence" value="ECO:0007669"/>
    <property type="project" value="TreeGrafter"/>
</dbReference>
<proteinExistence type="inferred from homology"/>
<keyword evidence="8 9" id="KW-0456">Lyase</keyword>
<dbReference type="InterPro" id="IPR001468">
    <property type="entry name" value="Indole-3-GlycerolPSynthase_CS"/>
</dbReference>
<organism evidence="11 12">
    <name type="scientific">Chamaesiphon minutus (strain ATCC 27169 / PCC 6605)</name>
    <dbReference type="NCBI Taxonomy" id="1173020"/>
    <lineage>
        <taxon>Bacteria</taxon>
        <taxon>Bacillati</taxon>
        <taxon>Cyanobacteriota</taxon>
        <taxon>Cyanophyceae</taxon>
        <taxon>Gomontiellales</taxon>
        <taxon>Chamaesiphonaceae</taxon>
        <taxon>Chamaesiphon</taxon>
    </lineage>
</organism>
<evidence type="ECO:0000313" key="11">
    <source>
        <dbReference type="EMBL" id="AFY92649.1"/>
    </source>
</evidence>
<evidence type="ECO:0000256" key="8">
    <source>
        <dbReference type="ARBA" id="ARBA00023239"/>
    </source>
</evidence>
<dbReference type="InterPro" id="IPR013785">
    <property type="entry name" value="Aldolase_TIM"/>
</dbReference>
<evidence type="ECO:0000256" key="5">
    <source>
        <dbReference type="ARBA" id="ARBA00022793"/>
    </source>
</evidence>
<dbReference type="EMBL" id="CP003600">
    <property type="protein sequence ID" value="AFY92649.1"/>
    <property type="molecule type" value="Genomic_DNA"/>
</dbReference>
<comment type="pathway">
    <text evidence="2 9">Amino-acid biosynthesis; L-tryptophan biosynthesis; L-tryptophan from chorismate: step 4/5.</text>
</comment>
<evidence type="ECO:0000256" key="4">
    <source>
        <dbReference type="ARBA" id="ARBA00022605"/>
    </source>
</evidence>
<dbReference type="KEGG" id="cmp:Cha6605_1484"/>
<dbReference type="RefSeq" id="WP_015158828.1">
    <property type="nucleotide sequence ID" value="NC_019697.1"/>
</dbReference>
<dbReference type="GO" id="GO:0000162">
    <property type="term" value="P:L-tryptophan biosynthetic process"/>
    <property type="evidence" value="ECO:0007669"/>
    <property type="project" value="UniProtKB-UniRule"/>
</dbReference>
<evidence type="ECO:0000256" key="6">
    <source>
        <dbReference type="ARBA" id="ARBA00022822"/>
    </source>
</evidence>
<sequence length="276" mass="30759">MLLKLIQSPNFLEDIFSYKQEEVELLQQHYDLKDLQNRVKKTSPCHNFQQALQQSERQPSLIAEVKKASPSRGVIRSDFDPVAIAQAYQRAGATCLSVLTDTRFFRGSFENLHRIRQAVDLPLLCKEFIIDPIQVYLARLAGADAVLLIASMLSEEKLGELLCLIQELGMEALVEVHNLAELDLVLSLPSLRLIGINNRNLATFTVNLTTTQTLLASRRDILQDRGITTISESGLGDRSQLDRVVSWGVDAVLVGEALMKQADIESAVQCLMTGHC</sequence>